<dbReference type="EMBL" id="ML976041">
    <property type="protein sequence ID" value="KAF1941897.1"/>
    <property type="molecule type" value="Genomic_DNA"/>
</dbReference>
<dbReference type="AlphaFoldDB" id="A0A6A5SY41"/>
<keyword evidence="2" id="KW-1185">Reference proteome</keyword>
<evidence type="ECO:0000313" key="1">
    <source>
        <dbReference type="EMBL" id="KAF1941897.1"/>
    </source>
</evidence>
<proteinExistence type="predicted"/>
<protein>
    <submittedName>
        <fullName evidence="1">Uncharacterized protein</fullName>
    </submittedName>
</protein>
<organism evidence="1 2">
    <name type="scientific">Clathrospora elynae</name>
    <dbReference type="NCBI Taxonomy" id="706981"/>
    <lineage>
        <taxon>Eukaryota</taxon>
        <taxon>Fungi</taxon>
        <taxon>Dikarya</taxon>
        <taxon>Ascomycota</taxon>
        <taxon>Pezizomycotina</taxon>
        <taxon>Dothideomycetes</taxon>
        <taxon>Pleosporomycetidae</taxon>
        <taxon>Pleosporales</taxon>
        <taxon>Diademaceae</taxon>
        <taxon>Clathrospora</taxon>
    </lineage>
</organism>
<accession>A0A6A5SY41</accession>
<evidence type="ECO:0000313" key="2">
    <source>
        <dbReference type="Proteomes" id="UP000800038"/>
    </source>
</evidence>
<gene>
    <name evidence="1" type="ORF">EJ02DRAFT_187975</name>
</gene>
<name>A0A6A5SY41_9PLEO</name>
<dbReference type="Proteomes" id="UP000800038">
    <property type="component" value="Unassembled WGS sequence"/>
</dbReference>
<reference evidence="1" key="1">
    <citation type="journal article" date="2020" name="Stud. Mycol.">
        <title>101 Dothideomycetes genomes: a test case for predicting lifestyles and emergence of pathogens.</title>
        <authorList>
            <person name="Haridas S."/>
            <person name="Albert R."/>
            <person name="Binder M."/>
            <person name="Bloem J."/>
            <person name="Labutti K."/>
            <person name="Salamov A."/>
            <person name="Andreopoulos B."/>
            <person name="Baker S."/>
            <person name="Barry K."/>
            <person name="Bills G."/>
            <person name="Bluhm B."/>
            <person name="Cannon C."/>
            <person name="Castanera R."/>
            <person name="Culley D."/>
            <person name="Daum C."/>
            <person name="Ezra D."/>
            <person name="Gonzalez J."/>
            <person name="Henrissat B."/>
            <person name="Kuo A."/>
            <person name="Liang C."/>
            <person name="Lipzen A."/>
            <person name="Lutzoni F."/>
            <person name="Magnuson J."/>
            <person name="Mondo S."/>
            <person name="Nolan M."/>
            <person name="Ohm R."/>
            <person name="Pangilinan J."/>
            <person name="Park H.-J."/>
            <person name="Ramirez L."/>
            <person name="Alfaro M."/>
            <person name="Sun H."/>
            <person name="Tritt A."/>
            <person name="Yoshinaga Y."/>
            <person name="Zwiers L.-H."/>
            <person name="Turgeon B."/>
            <person name="Goodwin S."/>
            <person name="Spatafora J."/>
            <person name="Crous P."/>
            <person name="Grigoriev I."/>
        </authorList>
    </citation>
    <scope>NUCLEOTIDE SEQUENCE</scope>
    <source>
        <strain evidence="1">CBS 161.51</strain>
    </source>
</reference>
<sequence>MVCLLPLLLARSLLHDIRNMATGIVYVVIRRENSADAFTRDRNIAKPYHRIVEAVPSDQKFTYAENTVNNTYGVEVVENSSGERRTLRLEHNKSLEEDVQIAGHNDQGTTALQFLKWKSDEHIKGLKDRGIMVDQPRLSSKVNDSDELRTRWYTARECRTLGNRAVVDKTIYWWDVITVTLKQKGVEVQVHVEHGE</sequence>